<reference evidence="1" key="2">
    <citation type="submission" date="2016-05" db="EMBL/GenBank/DDBJ databases">
        <title>Comparative analysis highlights variable genome content of wheat rusts and divergence of the mating loci.</title>
        <authorList>
            <person name="Cuomo C.A."/>
            <person name="Bakkeren G."/>
            <person name="Szabo L."/>
            <person name="Khalil H."/>
            <person name="Joly D."/>
            <person name="Goldberg J."/>
            <person name="Young S."/>
            <person name="Zeng Q."/>
            <person name="Fellers J."/>
        </authorList>
    </citation>
    <scope>NUCLEOTIDE SEQUENCE [LARGE SCALE GENOMIC DNA]</scope>
    <source>
        <strain evidence="1">1-1 BBBD Race 1</strain>
    </source>
</reference>
<name>A0A180GHC1_PUCT1</name>
<dbReference type="AlphaFoldDB" id="A0A180GHC1"/>
<reference evidence="1" key="1">
    <citation type="submission" date="2009-11" db="EMBL/GenBank/DDBJ databases">
        <authorList>
            <consortium name="The Broad Institute Genome Sequencing Platform"/>
            <person name="Ward D."/>
            <person name="Feldgarden M."/>
            <person name="Earl A."/>
            <person name="Young S.K."/>
            <person name="Zeng Q."/>
            <person name="Koehrsen M."/>
            <person name="Alvarado L."/>
            <person name="Berlin A."/>
            <person name="Bochicchio J."/>
            <person name="Borenstein D."/>
            <person name="Chapman S.B."/>
            <person name="Chen Z."/>
            <person name="Engels R."/>
            <person name="Freedman E."/>
            <person name="Gellesch M."/>
            <person name="Goldberg J."/>
            <person name="Griggs A."/>
            <person name="Gujja S."/>
            <person name="Heilman E."/>
            <person name="Heiman D."/>
            <person name="Hepburn T."/>
            <person name="Howarth C."/>
            <person name="Jen D."/>
            <person name="Larson L."/>
            <person name="Lewis B."/>
            <person name="Mehta T."/>
            <person name="Park D."/>
            <person name="Pearson M."/>
            <person name="Roberts A."/>
            <person name="Saif S."/>
            <person name="Shea T."/>
            <person name="Shenoy N."/>
            <person name="Sisk P."/>
            <person name="Stolte C."/>
            <person name="Sykes S."/>
            <person name="Thomson T."/>
            <person name="Walk T."/>
            <person name="White J."/>
            <person name="Yandava C."/>
            <person name="Izard J."/>
            <person name="Baranova O.V."/>
            <person name="Blanton J.M."/>
            <person name="Tanner A.C."/>
            <person name="Dewhirst F.E."/>
            <person name="Haas B."/>
            <person name="Nusbaum C."/>
            <person name="Birren B."/>
        </authorList>
    </citation>
    <scope>NUCLEOTIDE SEQUENCE [LARGE SCALE GENOMIC DNA]</scope>
    <source>
        <strain evidence="1">1-1 BBBD Race 1</strain>
    </source>
</reference>
<dbReference type="EnsemblFungi" id="PTTG_07256-t43_1">
    <property type="protein sequence ID" value="PTTG_07256-t43_1-p1"/>
    <property type="gene ID" value="PTTG_07256"/>
</dbReference>
<dbReference type="EMBL" id="ADAS02000070">
    <property type="protein sequence ID" value="OAV92075.1"/>
    <property type="molecule type" value="Genomic_DNA"/>
</dbReference>
<reference evidence="2 3" key="3">
    <citation type="journal article" date="2017" name="G3 (Bethesda)">
        <title>Comparative analysis highlights variable genome content of wheat rusts and divergence of the mating loci.</title>
        <authorList>
            <person name="Cuomo C.A."/>
            <person name="Bakkeren G."/>
            <person name="Khalil H.B."/>
            <person name="Panwar V."/>
            <person name="Joly D."/>
            <person name="Linning R."/>
            <person name="Sakthikumar S."/>
            <person name="Song X."/>
            <person name="Adiconis X."/>
            <person name="Fan L."/>
            <person name="Goldberg J.M."/>
            <person name="Levin J.Z."/>
            <person name="Young S."/>
            <person name="Zeng Q."/>
            <person name="Anikster Y."/>
            <person name="Bruce M."/>
            <person name="Wang M."/>
            <person name="Yin C."/>
            <person name="McCallum B."/>
            <person name="Szabo L.J."/>
            <person name="Hulbert S."/>
            <person name="Chen X."/>
            <person name="Fellers J.P."/>
        </authorList>
    </citation>
    <scope>NUCLEOTIDE SEQUENCE</scope>
    <source>
        <strain evidence="3">Isolate 1-1 / race 1 (BBBD)</strain>
        <strain evidence="2">isolate 1-1 / race 1 (BBBD)</strain>
    </source>
</reference>
<evidence type="ECO:0000313" key="3">
    <source>
        <dbReference type="Proteomes" id="UP000005240"/>
    </source>
</evidence>
<sequence>MILPVKELFIVAWACQYPHLQNLNTSCVESGHAYLKTFIQNSTEDLLTVFKSLALAVDSQINQVHESIVWDTVKTLVNVPKCFIPLLGNISTFALKESLQQFDRLKDFDRTEPCSHKVEIGLGIPCTHKIAEILESGDSLAPDDFHLQWHLKYNPKKTVGPYFLHKNPIQSLM</sequence>
<organism evidence="1">
    <name type="scientific">Puccinia triticina (isolate 1-1 / race 1 (BBBD))</name>
    <name type="common">Brown leaf rust fungus</name>
    <dbReference type="NCBI Taxonomy" id="630390"/>
    <lineage>
        <taxon>Eukaryota</taxon>
        <taxon>Fungi</taxon>
        <taxon>Dikarya</taxon>
        <taxon>Basidiomycota</taxon>
        <taxon>Pucciniomycotina</taxon>
        <taxon>Pucciniomycetes</taxon>
        <taxon>Pucciniales</taxon>
        <taxon>Pucciniaceae</taxon>
        <taxon>Puccinia</taxon>
    </lineage>
</organism>
<dbReference type="OrthoDB" id="4327540at2759"/>
<evidence type="ECO:0000313" key="2">
    <source>
        <dbReference type="EnsemblFungi" id="PTTG_07256-t43_1-p1"/>
    </source>
</evidence>
<keyword evidence="3" id="KW-1185">Reference proteome</keyword>
<dbReference type="Proteomes" id="UP000005240">
    <property type="component" value="Unassembled WGS sequence"/>
</dbReference>
<proteinExistence type="predicted"/>
<protein>
    <submittedName>
        <fullName evidence="1 2">Uncharacterized protein</fullName>
    </submittedName>
</protein>
<evidence type="ECO:0000313" key="1">
    <source>
        <dbReference type="EMBL" id="OAV92075.1"/>
    </source>
</evidence>
<accession>A0A180GHC1</accession>
<gene>
    <name evidence="1" type="ORF">PTTG_07256</name>
</gene>
<reference evidence="2" key="4">
    <citation type="submission" date="2025-05" db="UniProtKB">
        <authorList>
            <consortium name="EnsemblFungi"/>
        </authorList>
    </citation>
    <scope>IDENTIFICATION</scope>
    <source>
        <strain evidence="2">isolate 1-1 / race 1 (BBBD)</strain>
    </source>
</reference>